<gene>
    <name evidence="2" type="ORF">LECACI_7A004350</name>
</gene>
<keyword evidence="3" id="KW-1185">Reference proteome</keyword>
<evidence type="ECO:0000313" key="3">
    <source>
        <dbReference type="Proteomes" id="UP001296104"/>
    </source>
</evidence>
<feature type="compositionally biased region" description="Basic and acidic residues" evidence="1">
    <location>
        <begin position="165"/>
        <end position="198"/>
    </location>
</feature>
<organism evidence="2 3">
    <name type="scientific">Lecanosticta acicola</name>
    <dbReference type="NCBI Taxonomy" id="111012"/>
    <lineage>
        <taxon>Eukaryota</taxon>
        <taxon>Fungi</taxon>
        <taxon>Dikarya</taxon>
        <taxon>Ascomycota</taxon>
        <taxon>Pezizomycotina</taxon>
        <taxon>Dothideomycetes</taxon>
        <taxon>Dothideomycetidae</taxon>
        <taxon>Mycosphaerellales</taxon>
        <taxon>Mycosphaerellaceae</taxon>
        <taxon>Lecanosticta</taxon>
    </lineage>
</organism>
<dbReference type="AlphaFoldDB" id="A0AAI8YYL2"/>
<reference evidence="2" key="1">
    <citation type="submission" date="2023-11" db="EMBL/GenBank/DDBJ databases">
        <authorList>
            <person name="Alioto T."/>
            <person name="Alioto T."/>
            <person name="Gomez Garrido J."/>
        </authorList>
    </citation>
    <scope>NUCLEOTIDE SEQUENCE</scope>
</reference>
<dbReference type="Proteomes" id="UP001296104">
    <property type="component" value="Unassembled WGS sequence"/>
</dbReference>
<accession>A0AAI8YYL2</accession>
<evidence type="ECO:0000256" key="1">
    <source>
        <dbReference type="SAM" id="MobiDB-lite"/>
    </source>
</evidence>
<name>A0AAI8YYL2_9PEZI</name>
<comment type="caution">
    <text evidence="2">The sequence shown here is derived from an EMBL/GenBank/DDBJ whole genome shotgun (WGS) entry which is preliminary data.</text>
</comment>
<proteinExistence type="predicted"/>
<sequence>MEQSAQEVLCAFAVEYHPIIQTVLLGTQPHLDAAKVDTNAARRIQNTLAHLAVQIANYKAYYRQRRLKQGNGVQFPDFALLSEILSALEQDHPTQRLPNTNNQDSEQWNETLHNRAEWTLSRVHEALKREWNGVEKTAKLHPMHIVEQFGYYWNSEKNPYKTQQKKAEEQRRAEEQRKAEEQESERTQEKETLGENETRDERFARAFRMLRRFGLTVLGVQAVIDAVRREDDGIL</sequence>
<evidence type="ECO:0000313" key="2">
    <source>
        <dbReference type="EMBL" id="CAK4007839.1"/>
    </source>
</evidence>
<dbReference type="EMBL" id="CAVMBE010000023">
    <property type="protein sequence ID" value="CAK4007839.1"/>
    <property type="molecule type" value="Genomic_DNA"/>
</dbReference>
<feature type="region of interest" description="Disordered" evidence="1">
    <location>
        <begin position="162"/>
        <end position="198"/>
    </location>
</feature>
<protein>
    <submittedName>
        <fullName evidence="2">Uncharacterized protein</fullName>
    </submittedName>
</protein>